<dbReference type="Proteomes" id="UP000002964">
    <property type="component" value="Unassembled WGS sequence"/>
</dbReference>
<accession>H8Z2I6</accession>
<evidence type="ECO:0000313" key="2">
    <source>
        <dbReference type="Proteomes" id="UP000002964"/>
    </source>
</evidence>
<dbReference type="OrthoDB" id="370799at2"/>
<dbReference type="HOGENOM" id="CLU_2332764_0_0_6"/>
<dbReference type="AlphaFoldDB" id="H8Z2I6"/>
<reference evidence="1 2" key="2">
    <citation type="submission" date="2011-11" db="EMBL/GenBank/DDBJ databases">
        <authorList>
            <consortium name="US DOE Joint Genome Institute"/>
            <person name="Lucas S."/>
            <person name="Han J."/>
            <person name="Lapidus A."/>
            <person name="Cheng J.-F."/>
            <person name="Goodwin L."/>
            <person name="Pitluck S."/>
            <person name="Peters L."/>
            <person name="Ovchinnikova G."/>
            <person name="Zhang X."/>
            <person name="Detter J.C."/>
            <person name="Han C."/>
            <person name="Tapia R."/>
            <person name="Land M."/>
            <person name="Hauser L."/>
            <person name="Kyrpides N."/>
            <person name="Ivanova N."/>
            <person name="Pagani I."/>
            <person name="Vogl K."/>
            <person name="Liu Z."/>
            <person name="Overmann J."/>
            <person name="Frigaard N.-U."/>
            <person name="Bryant D."/>
            <person name="Woyke T."/>
        </authorList>
    </citation>
    <scope>NUCLEOTIDE SEQUENCE [LARGE SCALE GENOMIC DNA]</scope>
    <source>
        <strain evidence="1 2">970</strain>
    </source>
</reference>
<dbReference type="EMBL" id="JH603169">
    <property type="protein sequence ID" value="EIC21641.1"/>
    <property type="molecule type" value="Genomic_DNA"/>
</dbReference>
<protein>
    <submittedName>
        <fullName evidence="1">Uncharacterized protein</fullName>
    </submittedName>
</protein>
<reference evidence="2" key="1">
    <citation type="submission" date="2011-06" db="EMBL/GenBank/DDBJ databases">
        <authorList>
            <consortium name="US DOE Joint Genome Institute (JGI-PGF)"/>
            <person name="Lucas S."/>
            <person name="Han J."/>
            <person name="Lapidus A."/>
            <person name="Cheng J.-F."/>
            <person name="Goodwin L."/>
            <person name="Pitluck S."/>
            <person name="Peters L."/>
            <person name="Land M.L."/>
            <person name="Hauser L."/>
            <person name="Vogl K."/>
            <person name="Liu Z."/>
            <person name="Overmann J."/>
            <person name="Frigaard N.-U."/>
            <person name="Bryant D.A."/>
            <person name="Woyke T.J."/>
        </authorList>
    </citation>
    <scope>NUCLEOTIDE SEQUENCE [LARGE SCALE GENOMIC DNA]</scope>
    <source>
        <strain evidence="2">970</strain>
    </source>
</reference>
<evidence type="ECO:0000313" key="1">
    <source>
        <dbReference type="EMBL" id="EIC21641.1"/>
    </source>
</evidence>
<gene>
    <name evidence="1" type="ORF">Thi970DRAFT_01858</name>
</gene>
<proteinExistence type="predicted"/>
<dbReference type="RefSeq" id="WP_009148226.1">
    <property type="nucleotide sequence ID" value="NZ_CP121471.1"/>
</dbReference>
<keyword evidence="2" id="KW-1185">Reference proteome</keyword>
<sequence>MATREGVFVTSLVGEELRYSPTICGNAAPLTVQSLPDGLSQTGAARIHAYLHRKEGDLWNSRYRHRRAGSVFPDHLSLQEEWDMLVRENLNQLNGPQG</sequence>
<organism evidence="1 2">
    <name type="scientific">Thiorhodovibrio frisius</name>
    <dbReference type="NCBI Taxonomy" id="631362"/>
    <lineage>
        <taxon>Bacteria</taxon>
        <taxon>Pseudomonadati</taxon>
        <taxon>Pseudomonadota</taxon>
        <taxon>Gammaproteobacteria</taxon>
        <taxon>Chromatiales</taxon>
        <taxon>Chromatiaceae</taxon>
        <taxon>Thiorhodovibrio</taxon>
    </lineage>
</organism>
<name>H8Z2I6_9GAMM</name>